<dbReference type="EMBL" id="ABJB010407354">
    <property type="status" value="NOT_ANNOTATED_CDS"/>
    <property type="molecule type" value="Genomic_DNA"/>
</dbReference>
<dbReference type="OrthoDB" id="10018316at2759"/>
<evidence type="ECO:0000313" key="4">
    <source>
        <dbReference type="EnsemblMetazoa" id="ISCW006460-PA"/>
    </source>
</evidence>
<feature type="compositionally biased region" description="Basic and acidic residues" evidence="2">
    <location>
        <begin position="253"/>
        <end position="267"/>
    </location>
</feature>
<reference evidence="3 5" key="1">
    <citation type="submission" date="2008-03" db="EMBL/GenBank/DDBJ databases">
        <title>Annotation of Ixodes scapularis.</title>
        <authorList>
            <consortium name="Ixodes scapularis Genome Project Consortium"/>
            <person name="Caler E."/>
            <person name="Hannick L.I."/>
            <person name="Bidwell S."/>
            <person name="Joardar V."/>
            <person name="Thiagarajan M."/>
            <person name="Amedeo P."/>
            <person name="Galinsky K.J."/>
            <person name="Schobel S."/>
            <person name="Inman J."/>
            <person name="Hostetler J."/>
            <person name="Miller J."/>
            <person name="Hammond M."/>
            <person name="Megy K."/>
            <person name="Lawson D."/>
            <person name="Kodira C."/>
            <person name="Sutton G."/>
            <person name="Meyer J."/>
            <person name="Hill C.A."/>
            <person name="Birren B."/>
            <person name="Nene V."/>
            <person name="Collins F."/>
            <person name="Alarcon-Chaidez F."/>
            <person name="Wikel S."/>
            <person name="Strausberg R."/>
        </authorList>
    </citation>
    <scope>NUCLEOTIDE SEQUENCE [LARGE SCALE GENOMIC DNA]</scope>
    <source>
        <strain evidence="5">Wikel</strain>
        <strain evidence="3">Wikel colony</strain>
    </source>
</reference>
<dbReference type="Proteomes" id="UP000001555">
    <property type="component" value="Unassembled WGS sequence"/>
</dbReference>
<dbReference type="AlphaFoldDB" id="B7PMB8"/>
<dbReference type="EMBL" id="DS746509">
    <property type="protein sequence ID" value="EEC07740.1"/>
    <property type="molecule type" value="Genomic_DNA"/>
</dbReference>
<evidence type="ECO:0000313" key="3">
    <source>
        <dbReference type="EMBL" id="EEC07740.1"/>
    </source>
</evidence>
<keyword evidence="5" id="KW-1185">Reference proteome</keyword>
<name>B7PMB8_IXOSC</name>
<dbReference type="EMBL" id="ABJB010283273">
    <property type="status" value="NOT_ANNOTATED_CDS"/>
    <property type="molecule type" value="Genomic_DNA"/>
</dbReference>
<organism>
    <name type="scientific">Ixodes scapularis</name>
    <name type="common">Black-legged tick</name>
    <name type="synonym">Deer tick</name>
    <dbReference type="NCBI Taxonomy" id="6945"/>
    <lineage>
        <taxon>Eukaryota</taxon>
        <taxon>Metazoa</taxon>
        <taxon>Ecdysozoa</taxon>
        <taxon>Arthropoda</taxon>
        <taxon>Chelicerata</taxon>
        <taxon>Arachnida</taxon>
        <taxon>Acari</taxon>
        <taxon>Parasitiformes</taxon>
        <taxon>Ixodida</taxon>
        <taxon>Ixodoidea</taxon>
        <taxon>Ixodidae</taxon>
        <taxon>Ixodinae</taxon>
        <taxon>Ixodes</taxon>
    </lineage>
</organism>
<keyword evidence="1" id="KW-0175">Coiled coil</keyword>
<dbReference type="EnsemblMetazoa" id="ISCW006460-RA">
    <property type="protein sequence ID" value="ISCW006460-PA"/>
    <property type="gene ID" value="ISCW006460"/>
</dbReference>
<keyword evidence="6" id="KW-1267">Proteomics identification</keyword>
<sequence length="396" mass="44461">MLLLNWSGAEDALVLKQELVSVQRAMDQLTLEREVERDKLKAENALLMEQSRAYREEKASLEEALLRAPRQEEIDSLRAALDDRSSSSGALQQALQQHMVEVKELRGTLKQRESRDGFKTEAWEKQMKVEELTRQLEARESKMSDQEEELTKIKESLVRLEAERAELYAKIESGEGASTLAMQQLTQENASLQDQVLALEKASERASQEHDAKVESLHQQLQESKTQLQAAMGEQQKLEKCCRDLEESQTSSRSREHKLEEDLKRMSESLSAAEATSATRLSELEKSKAKLEEYAKEASQLAEKVQLLTSELHSKRGECSDLESGLAEEKQRVARAESKSASLEDKLGAKCQALATMTAEKQTLQLKVEEANKRLSEARTSANKVSSGVALLGTQN</sequence>
<evidence type="ECO:0000256" key="1">
    <source>
        <dbReference type="SAM" id="Coils"/>
    </source>
</evidence>
<dbReference type="InParanoid" id="B7PMB8"/>
<evidence type="ECO:0007829" key="6">
    <source>
        <dbReference type="PeptideAtlas" id="B7PMB8"/>
    </source>
</evidence>
<dbReference type="PaxDb" id="6945-B7PMB8"/>
<dbReference type="EMBL" id="ABJB010864101">
    <property type="status" value="NOT_ANNOTATED_CDS"/>
    <property type="molecule type" value="Genomic_DNA"/>
</dbReference>
<protein>
    <submittedName>
        <fullName evidence="3 4">Tropomyosin, putative</fullName>
    </submittedName>
</protein>
<dbReference type="EMBL" id="ABJB010367592">
    <property type="status" value="NOT_ANNOTATED_CDS"/>
    <property type="molecule type" value="Genomic_DNA"/>
</dbReference>
<reference evidence="4" key="2">
    <citation type="submission" date="2020-05" db="UniProtKB">
        <authorList>
            <consortium name="EnsemblMetazoa"/>
        </authorList>
    </citation>
    <scope>IDENTIFICATION</scope>
    <source>
        <strain evidence="4">wikel</strain>
    </source>
</reference>
<dbReference type="VEuPathDB" id="VectorBase:ISCP_027243"/>
<feature type="coiled-coil region" evidence="1">
    <location>
        <begin position="12"/>
        <end position="64"/>
    </location>
</feature>
<dbReference type="STRING" id="6945.B7PMB8"/>
<proteinExistence type="evidence at protein level"/>
<dbReference type="VEuPathDB" id="VectorBase:ISCW006460"/>
<feature type="region of interest" description="Disordered" evidence="2">
    <location>
        <begin position="241"/>
        <end position="278"/>
    </location>
</feature>
<dbReference type="VEuPathDB" id="VectorBase:ISCI006460"/>
<evidence type="ECO:0000256" key="2">
    <source>
        <dbReference type="SAM" id="MobiDB-lite"/>
    </source>
</evidence>
<dbReference type="HOGENOM" id="CLU_696934_0_0_1"/>
<dbReference type="EMBL" id="ABJB010086194">
    <property type="status" value="NOT_ANNOTATED_CDS"/>
    <property type="molecule type" value="Genomic_DNA"/>
</dbReference>
<accession>B7PMB8</accession>
<evidence type="ECO:0000313" key="5">
    <source>
        <dbReference type="Proteomes" id="UP000001555"/>
    </source>
</evidence>
<gene>
    <name evidence="3" type="ORF">IscW_ISCW006460</name>
</gene>
<feature type="compositionally biased region" description="Low complexity" evidence="2">
    <location>
        <begin position="268"/>
        <end position="278"/>
    </location>
</feature>